<dbReference type="Proteomes" id="UP001152622">
    <property type="component" value="Chromosome 1"/>
</dbReference>
<gene>
    <name evidence="1" type="ORF">SKAU_G00018260</name>
</gene>
<evidence type="ECO:0000313" key="2">
    <source>
        <dbReference type="Proteomes" id="UP001152622"/>
    </source>
</evidence>
<reference evidence="1" key="1">
    <citation type="journal article" date="2023" name="Science">
        <title>Genome structures resolve the early diversification of teleost fishes.</title>
        <authorList>
            <person name="Parey E."/>
            <person name="Louis A."/>
            <person name="Montfort J."/>
            <person name="Bouchez O."/>
            <person name="Roques C."/>
            <person name="Iampietro C."/>
            <person name="Lluch J."/>
            <person name="Castinel A."/>
            <person name="Donnadieu C."/>
            <person name="Desvignes T."/>
            <person name="Floi Bucao C."/>
            <person name="Jouanno E."/>
            <person name="Wen M."/>
            <person name="Mejri S."/>
            <person name="Dirks R."/>
            <person name="Jansen H."/>
            <person name="Henkel C."/>
            <person name="Chen W.J."/>
            <person name="Zahm M."/>
            <person name="Cabau C."/>
            <person name="Klopp C."/>
            <person name="Thompson A.W."/>
            <person name="Robinson-Rechavi M."/>
            <person name="Braasch I."/>
            <person name="Lecointre G."/>
            <person name="Bobe J."/>
            <person name="Postlethwait J.H."/>
            <person name="Berthelot C."/>
            <person name="Roest Crollius H."/>
            <person name="Guiguen Y."/>
        </authorList>
    </citation>
    <scope>NUCLEOTIDE SEQUENCE</scope>
    <source>
        <strain evidence="1">WJC10195</strain>
    </source>
</reference>
<dbReference type="EMBL" id="JAINUF010000001">
    <property type="protein sequence ID" value="KAJ8381048.1"/>
    <property type="molecule type" value="Genomic_DNA"/>
</dbReference>
<name>A0A9Q1GCF8_SYNKA</name>
<keyword evidence="2" id="KW-1185">Reference proteome</keyword>
<accession>A0A9Q1GCF8</accession>
<evidence type="ECO:0000313" key="1">
    <source>
        <dbReference type="EMBL" id="KAJ8381048.1"/>
    </source>
</evidence>
<dbReference type="AlphaFoldDB" id="A0A9Q1GCF8"/>
<sequence>MRGGSGSGEVSHQARSAAWRAAPVGSLIDGMEPRRHGEAHLRSRKSVAGHDIICFELARRAQFPRSPRDGGLNLDAGNARHRRLIQAPHERASD</sequence>
<organism evidence="1 2">
    <name type="scientific">Synaphobranchus kaupii</name>
    <name type="common">Kaup's arrowtooth eel</name>
    <dbReference type="NCBI Taxonomy" id="118154"/>
    <lineage>
        <taxon>Eukaryota</taxon>
        <taxon>Metazoa</taxon>
        <taxon>Chordata</taxon>
        <taxon>Craniata</taxon>
        <taxon>Vertebrata</taxon>
        <taxon>Euteleostomi</taxon>
        <taxon>Actinopterygii</taxon>
        <taxon>Neopterygii</taxon>
        <taxon>Teleostei</taxon>
        <taxon>Anguilliformes</taxon>
        <taxon>Synaphobranchidae</taxon>
        <taxon>Synaphobranchus</taxon>
    </lineage>
</organism>
<comment type="caution">
    <text evidence="1">The sequence shown here is derived from an EMBL/GenBank/DDBJ whole genome shotgun (WGS) entry which is preliminary data.</text>
</comment>
<protein>
    <submittedName>
        <fullName evidence="1">Uncharacterized protein</fullName>
    </submittedName>
</protein>
<proteinExistence type="predicted"/>